<evidence type="ECO:0000259" key="5">
    <source>
        <dbReference type="PROSITE" id="PS51635"/>
    </source>
</evidence>
<dbReference type="Gene3D" id="3.40.1090.10">
    <property type="entry name" value="Cytosolic phospholipase A2 catalytic domain"/>
    <property type="match status" value="2"/>
</dbReference>
<evidence type="ECO:0000313" key="6">
    <source>
        <dbReference type="EMBL" id="QIK63483.1"/>
    </source>
</evidence>
<dbReference type="AlphaFoldDB" id="A0A6G7XG06"/>
<feature type="short sequence motif" description="GXSXG" evidence="4">
    <location>
        <begin position="72"/>
        <end position="76"/>
    </location>
</feature>
<dbReference type="KEGG" id="lvi:G7068_09940"/>
<evidence type="ECO:0000256" key="2">
    <source>
        <dbReference type="ARBA" id="ARBA00022963"/>
    </source>
</evidence>
<feature type="domain" description="PNPLA" evidence="5">
    <location>
        <begin position="38"/>
        <end position="238"/>
    </location>
</feature>
<keyword evidence="1 4" id="KW-0378">Hydrolase</keyword>
<name>A0A6G7XG06_9MICO</name>
<dbReference type="InterPro" id="IPR050301">
    <property type="entry name" value="NTE"/>
</dbReference>
<feature type="short sequence motif" description="DGA/G" evidence="4">
    <location>
        <begin position="225"/>
        <end position="227"/>
    </location>
</feature>
<dbReference type="EMBL" id="CP049863">
    <property type="protein sequence ID" value="QIK63483.1"/>
    <property type="molecule type" value="Genomic_DNA"/>
</dbReference>
<dbReference type="InterPro" id="IPR002641">
    <property type="entry name" value="PNPLA_dom"/>
</dbReference>
<organism evidence="6 7">
    <name type="scientific">Leucobacter viscericola</name>
    <dbReference type="NCBI Taxonomy" id="2714935"/>
    <lineage>
        <taxon>Bacteria</taxon>
        <taxon>Bacillati</taxon>
        <taxon>Actinomycetota</taxon>
        <taxon>Actinomycetes</taxon>
        <taxon>Micrococcales</taxon>
        <taxon>Microbacteriaceae</taxon>
        <taxon>Leucobacter</taxon>
    </lineage>
</organism>
<evidence type="ECO:0000313" key="7">
    <source>
        <dbReference type="Proteomes" id="UP000502677"/>
    </source>
</evidence>
<sequence length="323" mass="33161">MHTTSSSTHFVTSRVILDAQAKASYAPLENHAGKRALVLGGGGSAGNAWLIGVLAGLAQAGLDVTETDLMVGTSAGATAAAQLGGASAAQLFENILAATLPQPRTAAVGGSGASSRQTSNHMERTAKIIAAAENPTDMRRGMGSGALEMAEAWGEDGRSSWRRTVAARFSSQDWPECTTLLTAVDAGTGEPVVFDSESGVDLADAVAASCSAATAYSIGGRGFIDGGYRRNENADLAAGFERVLVLSPFGGRTRHPLEWNMQLAAQVDELRSGGSAVETIAPDPASLEAFGTNMMDLSTRIPAARAGHGQGEALAPQLAEFWG</sequence>
<keyword evidence="3 4" id="KW-0443">Lipid metabolism</keyword>
<evidence type="ECO:0000256" key="4">
    <source>
        <dbReference type="PROSITE-ProRule" id="PRU01161"/>
    </source>
</evidence>
<keyword evidence="7" id="KW-1185">Reference proteome</keyword>
<dbReference type="InterPro" id="IPR016035">
    <property type="entry name" value="Acyl_Trfase/lysoPLipase"/>
</dbReference>
<dbReference type="RefSeq" id="WP_166291637.1">
    <property type="nucleotide sequence ID" value="NZ_CP049863.1"/>
</dbReference>
<dbReference type="Proteomes" id="UP000502677">
    <property type="component" value="Chromosome"/>
</dbReference>
<accession>A0A6G7XG06</accession>
<keyword evidence="2 4" id="KW-0442">Lipid degradation</keyword>
<dbReference type="SUPFAM" id="SSF52151">
    <property type="entry name" value="FabD/lysophospholipase-like"/>
    <property type="match status" value="1"/>
</dbReference>
<comment type="caution">
    <text evidence="4">Lacks conserved residue(s) required for the propagation of feature annotation.</text>
</comment>
<reference evidence="6 7" key="1">
    <citation type="submission" date="2020-03" db="EMBL/GenBank/DDBJ databases">
        <title>Leucobacter sp. nov., isolated from beetles.</title>
        <authorList>
            <person name="Hyun D.-W."/>
            <person name="Bae J.-W."/>
        </authorList>
    </citation>
    <scope>NUCLEOTIDE SEQUENCE [LARGE SCALE GENOMIC DNA]</scope>
    <source>
        <strain evidence="6 7">HDW9C</strain>
    </source>
</reference>
<dbReference type="GO" id="GO:0016042">
    <property type="term" value="P:lipid catabolic process"/>
    <property type="evidence" value="ECO:0007669"/>
    <property type="project" value="UniProtKB-UniRule"/>
</dbReference>
<feature type="active site" description="Proton acceptor" evidence="4">
    <location>
        <position position="225"/>
    </location>
</feature>
<evidence type="ECO:0000256" key="3">
    <source>
        <dbReference type="ARBA" id="ARBA00023098"/>
    </source>
</evidence>
<dbReference type="PANTHER" id="PTHR14226:SF57">
    <property type="entry name" value="BLR7027 PROTEIN"/>
    <property type="match status" value="1"/>
</dbReference>
<dbReference type="GO" id="GO:0016787">
    <property type="term" value="F:hydrolase activity"/>
    <property type="evidence" value="ECO:0007669"/>
    <property type="project" value="UniProtKB-UniRule"/>
</dbReference>
<dbReference type="PANTHER" id="PTHR14226">
    <property type="entry name" value="NEUROPATHY TARGET ESTERASE/SWISS CHEESE D.MELANOGASTER"/>
    <property type="match status" value="1"/>
</dbReference>
<evidence type="ECO:0000256" key="1">
    <source>
        <dbReference type="ARBA" id="ARBA00022801"/>
    </source>
</evidence>
<feature type="active site" description="Nucleophile" evidence="4">
    <location>
        <position position="74"/>
    </location>
</feature>
<dbReference type="PROSITE" id="PS51635">
    <property type="entry name" value="PNPLA"/>
    <property type="match status" value="1"/>
</dbReference>
<dbReference type="Pfam" id="PF01734">
    <property type="entry name" value="Patatin"/>
    <property type="match status" value="1"/>
</dbReference>
<gene>
    <name evidence="6" type="ORF">G7068_09940</name>
</gene>
<protein>
    <submittedName>
        <fullName evidence="6">Patatin-like phospholipase family protein</fullName>
    </submittedName>
</protein>
<proteinExistence type="predicted"/>